<evidence type="ECO:0000256" key="1">
    <source>
        <dbReference type="ARBA" id="ARBA00022553"/>
    </source>
</evidence>
<evidence type="ECO:0000313" key="4">
    <source>
        <dbReference type="EMBL" id="HHJ53339.1"/>
    </source>
</evidence>
<reference evidence="4" key="1">
    <citation type="journal article" date="2020" name="mSystems">
        <title>Genome- and Community-Level Interaction Insights into Carbon Utilization and Element Cycling Functions of Hydrothermarchaeota in Hydrothermal Sediment.</title>
        <authorList>
            <person name="Zhou Z."/>
            <person name="Liu Y."/>
            <person name="Xu W."/>
            <person name="Pan J."/>
            <person name="Luo Z.H."/>
            <person name="Li M."/>
        </authorList>
    </citation>
    <scope>NUCLEOTIDE SEQUENCE [LARGE SCALE GENOMIC DNA]</scope>
    <source>
        <strain evidence="4">HyVt-527</strain>
    </source>
</reference>
<evidence type="ECO:0000256" key="2">
    <source>
        <dbReference type="PROSITE-ProRule" id="PRU00169"/>
    </source>
</evidence>
<accession>A0A7V5UFI5</accession>
<comment type="caution">
    <text evidence="2">Lacks conserved residue(s) required for the propagation of feature annotation.</text>
</comment>
<dbReference type="InterPro" id="IPR011006">
    <property type="entry name" value="CheY-like_superfamily"/>
</dbReference>
<keyword evidence="1" id="KW-0597">Phosphoprotein</keyword>
<dbReference type="Gene3D" id="3.40.50.2300">
    <property type="match status" value="1"/>
</dbReference>
<name>A0A7V5UFI5_CALAY</name>
<dbReference type="SUPFAM" id="SSF52172">
    <property type="entry name" value="CheY-like"/>
    <property type="match status" value="1"/>
</dbReference>
<organism evidence="4">
    <name type="scientific">Caldithrix abyssi</name>
    <dbReference type="NCBI Taxonomy" id="187145"/>
    <lineage>
        <taxon>Bacteria</taxon>
        <taxon>Pseudomonadati</taxon>
        <taxon>Calditrichota</taxon>
        <taxon>Calditrichia</taxon>
        <taxon>Calditrichales</taxon>
        <taxon>Calditrichaceae</taxon>
        <taxon>Caldithrix</taxon>
    </lineage>
</organism>
<proteinExistence type="predicted"/>
<dbReference type="GO" id="GO:0000160">
    <property type="term" value="P:phosphorelay signal transduction system"/>
    <property type="evidence" value="ECO:0007669"/>
    <property type="project" value="InterPro"/>
</dbReference>
<dbReference type="PANTHER" id="PTHR44591:SF3">
    <property type="entry name" value="RESPONSE REGULATORY DOMAIN-CONTAINING PROTEIN"/>
    <property type="match status" value="1"/>
</dbReference>
<dbReference type="PANTHER" id="PTHR44591">
    <property type="entry name" value="STRESS RESPONSE REGULATOR PROTEIN 1"/>
    <property type="match status" value="1"/>
</dbReference>
<feature type="domain" description="Response regulatory" evidence="3">
    <location>
        <begin position="2"/>
        <end position="120"/>
    </location>
</feature>
<dbReference type="InterPro" id="IPR001789">
    <property type="entry name" value="Sig_transdc_resp-reg_receiver"/>
</dbReference>
<sequence length="129" mass="15403">MRIFICEQDPYRAKLIQDILGVYNYKIITVNDQNDLFRQAYSRKPAVIVMSEMFPKKSAGEMLQKLRMDPVTSKIPVIFIGSRSLMEEQVFHQHLFDNLTEFLPEPIKIKNLRHYIDRWTTLRSLYIKH</sequence>
<dbReference type="PROSITE" id="PS50110">
    <property type="entry name" value="RESPONSE_REGULATORY"/>
    <property type="match status" value="1"/>
</dbReference>
<dbReference type="Proteomes" id="UP000886124">
    <property type="component" value="Unassembled WGS sequence"/>
</dbReference>
<comment type="caution">
    <text evidence="4">The sequence shown here is derived from an EMBL/GenBank/DDBJ whole genome shotgun (WGS) entry which is preliminary data.</text>
</comment>
<dbReference type="InterPro" id="IPR050595">
    <property type="entry name" value="Bact_response_regulator"/>
</dbReference>
<protein>
    <submittedName>
        <fullName evidence="4">Response regulator transcription factor</fullName>
    </submittedName>
</protein>
<dbReference type="EMBL" id="DROD01000583">
    <property type="protein sequence ID" value="HHJ53339.1"/>
    <property type="molecule type" value="Genomic_DNA"/>
</dbReference>
<evidence type="ECO:0000259" key="3">
    <source>
        <dbReference type="PROSITE" id="PS50110"/>
    </source>
</evidence>
<dbReference type="AlphaFoldDB" id="A0A7V5UFI5"/>
<gene>
    <name evidence="4" type="ORF">ENJ89_09115</name>
</gene>